<evidence type="ECO:0000313" key="2">
    <source>
        <dbReference type="EMBL" id="MBA0617853.1"/>
    </source>
</evidence>
<keyword evidence="1" id="KW-1133">Transmembrane helix</keyword>
<proteinExistence type="predicted"/>
<keyword evidence="1" id="KW-0812">Transmembrane</keyword>
<accession>A0A7J8RW66</accession>
<keyword evidence="3" id="KW-1185">Reference proteome</keyword>
<dbReference type="PANTHER" id="PTHR36394:SF1">
    <property type="entry name" value="OS01G0277700 PROTEIN"/>
    <property type="match status" value="1"/>
</dbReference>
<dbReference type="Proteomes" id="UP000593561">
    <property type="component" value="Unassembled WGS sequence"/>
</dbReference>
<feature type="transmembrane region" description="Helical" evidence="1">
    <location>
        <begin position="12"/>
        <end position="34"/>
    </location>
</feature>
<organism evidence="2 3">
    <name type="scientific">Gossypium davidsonii</name>
    <name type="common">Davidson's cotton</name>
    <name type="synonym">Gossypium klotzschianum subsp. davidsonii</name>
    <dbReference type="NCBI Taxonomy" id="34287"/>
    <lineage>
        <taxon>Eukaryota</taxon>
        <taxon>Viridiplantae</taxon>
        <taxon>Streptophyta</taxon>
        <taxon>Embryophyta</taxon>
        <taxon>Tracheophyta</taxon>
        <taxon>Spermatophyta</taxon>
        <taxon>Magnoliopsida</taxon>
        <taxon>eudicotyledons</taxon>
        <taxon>Gunneridae</taxon>
        <taxon>Pentapetalae</taxon>
        <taxon>rosids</taxon>
        <taxon>malvids</taxon>
        <taxon>Malvales</taxon>
        <taxon>Malvaceae</taxon>
        <taxon>Malvoideae</taxon>
        <taxon>Gossypium</taxon>
    </lineage>
</organism>
<keyword evidence="1" id="KW-0472">Membrane</keyword>
<sequence length="53" mass="6033">MESVSAKDPSTIGGIATVSLLHSFIPTRWLPFSIVKRAQKRRRHCINLLHFCL</sequence>
<evidence type="ECO:0000256" key="1">
    <source>
        <dbReference type="SAM" id="Phobius"/>
    </source>
</evidence>
<protein>
    <submittedName>
        <fullName evidence="2">Uncharacterized protein</fullName>
    </submittedName>
</protein>
<dbReference type="AlphaFoldDB" id="A0A7J8RW66"/>
<dbReference type="PANTHER" id="PTHR36394">
    <property type="entry name" value="OS01G0277700 PROTEIN"/>
    <property type="match status" value="1"/>
</dbReference>
<evidence type="ECO:0000313" key="3">
    <source>
        <dbReference type="Proteomes" id="UP000593561"/>
    </source>
</evidence>
<comment type="caution">
    <text evidence="2">The sequence shown here is derived from an EMBL/GenBank/DDBJ whole genome shotgun (WGS) entry which is preliminary data.</text>
</comment>
<reference evidence="2 3" key="1">
    <citation type="journal article" date="2019" name="Genome Biol. Evol.">
        <title>Insights into the evolution of the New World diploid cottons (Gossypium, subgenus Houzingenia) based on genome sequencing.</title>
        <authorList>
            <person name="Grover C.E."/>
            <person name="Arick M.A. 2nd"/>
            <person name="Thrash A."/>
            <person name="Conover J.L."/>
            <person name="Sanders W.S."/>
            <person name="Peterson D.G."/>
            <person name="Frelichowski J.E."/>
            <person name="Scheffler J.A."/>
            <person name="Scheffler B.E."/>
            <person name="Wendel J.F."/>
        </authorList>
    </citation>
    <scope>NUCLEOTIDE SEQUENCE [LARGE SCALE GENOMIC DNA]</scope>
    <source>
        <strain evidence="2">27</strain>
        <tissue evidence="2">Leaf</tissue>
    </source>
</reference>
<name>A0A7J8RW66_GOSDV</name>
<gene>
    <name evidence="2" type="ORF">Godav_027267</name>
</gene>
<dbReference type="EMBL" id="JABFAC010000007">
    <property type="protein sequence ID" value="MBA0617853.1"/>
    <property type="molecule type" value="Genomic_DNA"/>
</dbReference>